<dbReference type="Proteomes" id="UP001318860">
    <property type="component" value="Unassembled WGS sequence"/>
</dbReference>
<evidence type="ECO:0000313" key="3">
    <source>
        <dbReference type="EMBL" id="KAK6160730.1"/>
    </source>
</evidence>
<organism evidence="3 4">
    <name type="scientific">Rehmannia glutinosa</name>
    <name type="common">Chinese foxglove</name>
    <dbReference type="NCBI Taxonomy" id="99300"/>
    <lineage>
        <taxon>Eukaryota</taxon>
        <taxon>Viridiplantae</taxon>
        <taxon>Streptophyta</taxon>
        <taxon>Embryophyta</taxon>
        <taxon>Tracheophyta</taxon>
        <taxon>Spermatophyta</taxon>
        <taxon>Magnoliopsida</taxon>
        <taxon>eudicotyledons</taxon>
        <taxon>Gunneridae</taxon>
        <taxon>Pentapetalae</taxon>
        <taxon>asterids</taxon>
        <taxon>lamiids</taxon>
        <taxon>Lamiales</taxon>
        <taxon>Orobanchaceae</taxon>
        <taxon>Rehmannieae</taxon>
        <taxon>Rehmannia</taxon>
    </lineage>
</organism>
<evidence type="ECO:0000259" key="2">
    <source>
        <dbReference type="Pfam" id="PF00685"/>
    </source>
</evidence>
<reference evidence="3 4" key="1">
    <citation type="journal article" date="2021" name="Comput. Struct. Biotechnol. J.">
        <title>De novo genome assembly of the potent medicinal plant Rehmannia glutinosa using nanopore technology.</title>
        <authorList>
            <person name="Ma L."/>
            <person name="Dong C."/>
            <person name="Song C."/>
            <person name="Wang X."/>
            <person name="Zheng X."/>
            <person name="Niu Y."/>
            <person name="Chen S."/>
            <person name="Feng W."/>
        </authorList>
    </citation>
    <scope>NUCLEOTIDE SEQUENCE [LARGE SCALE GENOMIC DNA]</scope>
    <source>
        <strain evidence="3">DH-2019</strain>
    </source>
</reference>
<evidence type="ECO:0000313" key="4">
    <source>
        <dbReference type="Proteomes" id="UP001318860"/>
    </source>
</evidence>
<dbReference type="PANTHER" id="PTHR32175">
    <property type="entry name" value="PROTEIN, PUTATIVE, EXPRESSED-RELATED"/>
    <property type="match status" value="1"/>
</dbReference>
<dbReference type="InterPro" id="IPR027417">
    <property type="entry name" value="P-loop_NTPase"/>
</dbReference>
<dbReference type="InterPro" id="IPR052796">
    <property type="entry name" value="Nod_factor_sulfotransferase"/>
</dbReference>
<dbReference type="Gene3D" id="3.40.50.300">
    <property type="entry name" value="P-loop containing nucleotide triphosphate hydrolases"/>
    <property type="match status" value="1"/>
</dbReference>
<proteinExistence type="inferred from homology"/>
<dbReference type="InterPro" id="IPR000863">
    <property type="entry name" value="Sulfotransferase_dom"/>
</dbReference>
<dbReference type="EMBL" id="JABTTQ020000003">
    <property type="protein sequence ID" value="KAK6160730.1"/>
    <property type="molecule type" value="Genomic_DNA"/>
</dbReference>
<protein>
    <recommendedName>
        <fullName evidence="1">Sulfotransferase</fullName>
        <ecNumber evidence="1">2.8.2.-</ecNumber>
    </recommendedName>
</protein>
<gene>
    <name evidence="3" type="ORF">DH2020_004111</name>
</gene>
<keyword evidence="4" id="KW-1185">Reference proteome</keyword>
<dbReference type="SUPFAM" id="SSF52540">
    <property type="entry name" value="P-loop containing nucleoside triphosphate hydrolases"/>
    <property type="match status" value="1"/>
</dbReference>
<accession>A0ABR0XNR4</accession>
<dbReference type="Pfam" id="PF00685">
    <property type="entry name" value="Sulfotransfer_1"/>
    <property type="match status" value="1"/>
</dbReference>
<sequence>MQRSGSGWFETLLNSHMNLSSNGEIFGAQNRRSNGSVIYKTLDRVYNLDWMSSASKNECSAAVGFKWMLNQGLMEHHEVIAEYFKRRGVSIIFLFRRNPVRRMISLLANKYDKEVKLLNGTHKSHVHTPHEAQVLATYKPALNVTTLISNLRSTEQKVAKALECFKSTRHIVLYYEDILTNRTKLVDVQEFLKLPRRNLTSLQIKIHSGPLRTQIDNFDDVEKTLKGTPYEKYISTDYK</sequence>
<keyword evidence="1" id="KW-0808">Transferase</keyword>
<feature type="domain" description="Sulfotransferase" evidence="2">
    <location>
        <begin position="1"/>
        <end position="195"/>
    </location>
</feature>
<name>A0ABR0XNR4_REHGL</name>
<evidence type="ECO:0000256" key="1">
    <source>
        <dbReference type="RuleBase" id="RU361155"/>
    </source>
</evidence>
<dbReference type="PANTHER" id="PTHR32175:SF21">
    <property type="entry name" value="SULFOTRANSFERASE"/>
    <property type="match status" value="1"/>
</dbReference>
<comment type="caution">
    <text evidence="3">The sequence shown here is derived from an EMBL/GenBank/DDBJ whole genome shotgun (WGS) entry which is preliminary data.</text>
</comment>
<dbReference type="EC" id="2.8.2.-" evidence="1"/>
<comment type="similarity">
    <text evidence="1">Belongs to the sulfotransferase 1 family.</text>
</comment>